<comment type="caution">
    <text evidence="1">The sequence shown here is derived from an EMBL/GenBank/DDBJ whole genome shotgun (WGS) entry which is preliminary data.</text>
</comment>
<organism evidence="1">
    <name type="scientific">marine sediment metagenome</name>
    <dbReference type="NCBI Taxonomy" id="412755"/>
    <lineage>
        <taxon>unclassified sequences</taxon>
        <taxon>metagenomes</taxon>
        <taxon>ecological metagenomes</taxon>
    </lineage>
</organism>
<name>X1U032_9ZZZZ</name>
<feature type="non-terminal residue" evidence="1">
    <location>
        <position position="56"/>
    </location>
</feature>
<sequence length="56" mass="6558">MDFELYKKIIDDLKEFDAPLKVLRLYKDGEPLLNNRFADMVRYAKGSGVVKYIDTT</sequence>
<protein>
    <submittedName>
        <fullName evidence="1">Uncharacterized protein</fullName>
    </submittedName>
</protein>
<proteinExistence type="predicted"/>
<dbReference type="Gene3D" id="3.20.20.70">
    <property type="entry name" value="Aldolase class I"/>
    <property type="match status" value="1"/>
</dbReference>
<evidence type="ECO:0000313" key="1">
    <source>
        <dbReference type="EMBL" id="GAI93190.1"/>
    </source>
</evidence>
<dbReference type="InterPro" id="IPR058240">
    <property type="entry name" value="rSAM_sf"/>
</dbReference>
<dbReference type="InterPro" id="IPR013785">
    <property type="entry name" value="Aldolase_TIM"/>
</dbReference>
<dbReference type="SUPFAM" id="SSF102114">
    <property type="entry name" value="Radical SAM enzymes"/>
    <property type="match status" value="1"/>
</dbReference>
<reference evidence="1" key="1">
    <citation type="journal article" date="2014" name="Front. Microbiol.">
        <title>High frequency of phylogenetically diverse reductive dehalogenase-homologous genes in deep subseafloor sedimentary metagenomes.</title>
        <authorList>
            <person name="Kawai M."/>
            <person name="Futagami T."/>
            <person name="Toyoda A."/>
            <person name="Takaki Y."/>
            <person name="Nishi S."/>
            <person name="Hori S."/>
            <person name="Arai W."/>
            <person name="Tsubouchi T."/>
            <person name="Morono Y."/>
            <person name="Uchiyama I."/>
            <person name="Ito T."/>
            <person name="Fujiyama A."/>
            <person name="Inagaki F."/>
            <person name="Takami H."/>
        </authorList>
    </citation>
    <scope>NUCLEOTIDE SEQUENCE</scope>
    <source>
        <strain evidence="1">Expedition CK06-06</strain>
    </source>
</reference>
<dbReference type="EMBL" id="BARW01017945">
    <property type="protein sequence ID" value="GAI93190.1"/>
    <property type="molecule type" value="Genomic_DNA"/>
</dbReference>
<gene>
    <name evidence="1" type="ORF">S12H4_30849</name>
</gene>
<dbReference type="AlphaFoldDB" id="X1U032"/>
<accession>X1U032</accession>